<gene>
    <name evidence="3" type="ORF">JIN78_10500</name>
</gene>
<dbReference type="RefSeq" id="WP_200391925.1">
    <property type="nucleotide sequence ID" value="NZ_JAENIO010000025.1"/>
</dbReference>
<dbReference type="EMBL" id="JAENIO010000025">
    <property type="protein sequence ID" value="MBK1834490.1"/>
    <property type="molecule type" value="Genomic_DNA"/>
</dbReference>
<comment type="caution">
    <text evidence="3">The sequence shown here is derived from an EMBL/GenBank/DDBJ whole genome shotgun (WGS) entry which is preliminary data.</text>
</comment>
<protein>
    <submittedName>
        <fullName evidence="3">Tetratricopeptide repeat protein</fullName>
    </submittedName>
</protein>
<dbReference type="AlphaFoldDB" id="A0A934RPB1"/>
<evidence type="ECO:0000313" key="4">
    <source>
        <dbReference type="Proteomes" id="UP000604083"/>
    </source>
</evidence>
<feature type="chain" id="PRO_5037159617" evidence="2">
    <location>
        <begin position="20"/>
        <end position="183"/>
    </location>
</feature>
<accession>A0A934RPB1</accession>
<name>A0A934RPB1_9BACT</name>
<dbReference type="SUPFAM" id="SSF48452">
    <property type="entry name" value="TPR-like"/>
    <property type="match status" value="1"/>
</dbReference>
<dbReference type="Gene3D" id="1.25.40.10">
    <property type="entry name" value="Tetratricopeptide repeat domain"/>
    <property type="match status" value="1"/>
</dbReference>
<sequence>MKKFRTLLAVGLCAPLAMAQPTANDYFRQGEAALKAGNLELAKSSYKSALVLEPNHGNAKYRLLSMDRLSQEVSVNVRQKKLSAVILPQVTFEDLTLTESIEALAALVEKETGSDTAPNFVIDDPGKTISDNPVSIRLRNVPATTALQYVLSQGKAKARWDKHAITIRPLSTGSTGATSEGAE</sequence>
<keyword evidence="1" id="KW-0802">TPR repeat</keyword>
<organism evidence="3 4">
    <name type="scientific">Roseibacillus ishigakijimensis</name>
    <dbReference type="NCBI Taxonomy" id="454146"/>
    <lineage>
        <taxon>Bacteria</taxon>
        <taxon>Pseudomonadati</taxon>
        <taxon>Verrucomicrobiota</taxon>
        <taxon>Verrucomicrobiia</taxon>
        <taxon>Verrucomicrobiales</taxon>
        <taxon>Verrucomicrobiaceae</taxon>
        <taxon>Roseibacillus</taxon>
    </lineage>
</organism>
<proteinExistence type="predicted"/>
<dbReference type="InterPro" id="IPR019734">
    <property type="entry name" value="TPR_rpt"/>
</dbReference>
<reference evidence="3" key="1">
    <citation type="submission" date="2021-01" db="EMBL/GenBank/DDBJ databases">
        <title>Modified the classification status of verrucomicrobia.</title>
        <authorList>
            <person name="Feng X."/>
        </authorList>
    </citation>
    <scope>NUCLEOTIDE SEQUENCE</scope>
    <source>
        <strain evidence="3">KCTC 12986</strain>
    </source>
</reference>
<dbReference type="InterPro" id="IPR011990">
    <property type="entry name" value="TPR-like_helical_dom_sf"/>
</dbReference>
<evidence type="ECO:0000256" key="2">
    <source>
        <dbReference type="SAM" id="SignalP"/>
    </source>
</evidence>
<feature type="repeat" description="TPR" evidence="1">
    <location>
        <begin position="23"/>
        <end position="56"/>
    </location>
</feature>
<feature type="signal peptide" evidence="2">
    <location>
        <begin position="1"/>
        <end position="19"/>
    </location>
</feature>
<dbReference type="SMART" id="SM00028">
    <property type="entry name" value="TPR"/>
    <property type="match status" value="1"/>
</dbReference>
<evidence type="ECO:0000313" key="3">
    <source>
        <dbReference type="EMBL" id="MBK1834490.1"/>
    </source>
</evidence>
<dbReference type="PROSITE" id="PS50005">
    <property type="entry name" value="TPR"/>
    <property type="match status" value="1"/>
</dbReference>
<evidence type="ECO:0000256" key="1">
    <source>
        <dbReference type="PROSITE-ProRule" id="PRU00339"/>
    </source>
</evidence>
<keyword evidence="2" id="KW-0732">Signal</keyword>
<dbReference type="Proteomes" id="UP000604083">
    <property type="component" value="Unassembled WGS sequence"/>
</dbReference>
<keyword evidence="4" id="KW-1185">Reference proteome</keyword>